<accession>A0ABR7RJN9</accession>
<evidence type="ECO:0000313" key="3">
    <source>
        <dbReference type="EMBL" id="MBC9206794.1"/>
    </source>
</evidence>
<dbReference type="PANTHER" id="PTHR30535:SF34">
    <property type="entry name" value="MOLYBDATE-BINDING PROTEIN MOLA"/>
    <property type="match status" value="1"/>
</dbReference>
<feature type="chain" id="PRO_5046272927" evidence="1">
    <location>
        <begin position="27"/>
        <end position="386"/>
    </location>
</feature>
<evidence type="ECO:0000256" key="1">
    <source>
        <dbReference type="SAM" id="SignalP"/>
    </source>
</evidence>
<dbReference type="NCBIfam" id="NF010649">
    <property type="entry name" value="PRK14048.1"/>
    <property type="match status" value="1"/>
</dbReference>
<evidence type="ECO:0000259" key="2">
    <source>
        <dbReference type="PROSITE" id="PS50983"/>
    </source>
</evidence>
<organism evidence="3 4">
    <name type="scientific">Teichococcus aerophilus</name>
    <dbReference type="NCBI Taxonomy" id="1224513"/>
    <lineage>
        <taxon>Bacteria</taxon>
        <taxon>Pseudomonadati</taxon>
        <taxon>Pseudomonadota</taxon>
        <taxon>Alphaproteobacteria</taxon>
        <taxon>Acetobacterales</taxon>
        <taxon>Roseomonadaceae</taxon>
        <taxon>Roseomonas</taxon>
    </lineage>
</organism>
<dbReference type="Gene3D" id="3.40.50.1980">
    <property type="entry name" value="Nitrogenase molybdenum iron protein domain"/>
    <property type="match status" value="2"/>
</dbReference>
<dbReference type="InterPro" id="IPR002491">
    <property type="entry name" value="ABC_transptr_periplasmic_BD"/>
</dbReference>
<comment type="caution">
    <text evidence="3">The sequence shown here is derived from an EMBL/GenBank/DDBJ whole genome shotgun (WGS) entry which is preliminary data.</text>
</comment>
<proteinExistence type="predicted"/>
<dbReference type="InterPro" id="IPR050902">
    <property type="entry name" value="ABC_Transporter_SBP"/>
</dbReference>
<dbReference type="Pfam" id="PF01497">
    <property type="entry name" value="Peripla_BP_2"/>
    <property type="match status" value="1"/>
</dbReference>
<dbReference type="PROSITE" id="PS50983">
    <property type="entry name" value="FE_B12_PBP"/>
    <property type="match status" value="1"/>
</dbReference>
<protein>
    <submittedName>
        <fullName evidence="3">ABC transporter substrate-binding protein</fullName>
    </submittedName>
</protein>
<reference evidence="3 4" key="1">
    <citation type="journal article" date="2013" name="Int. J. Syst. Evol. Microbiol.">
        <title>Roseomonas aerophila sp. nov., isolated from air.</title>
        <authorList>
            <person name="Kim S.J."/>
            <person name="Weon H.Y."/>
            <person name="Ahn J.H."/>
            <person name="Hong S.B."/>
            <person name="Seok S.J."/>
            <person name="Whang K.S."/>
            <person name="Kwon S.W."/>
        </authorList>
    </citation>
    <scope>NUCLEOTIDE SEQUENCE [LARGE SCALE GENOMIC DNA]</scope>
    <source>
        <strain evidence="3 4">NBRC 108923</strain>
    </source>
</reference>
<evidence type="ECO:0000313" key="4">
    <source>
        <dbReference type="Proteomes" id="UP000626026"/>
    </source>
</evidence>
<gene>
    <name evidence="3" type="ORF">IBL26_08095</name>
</gene>
<dbReference type="Proteomes" id="UP000626026">
    <property type="component" value="Unassembled WGS sequence"/>
</dbReference>
<sequence length="386" mass="41519">MFKRIRALLAPLLAAPLLLLATPAWAQWPRTVTDVLGRQVTLPHKPATLLLGESMQLLTLSLIHPDPVSLLVGMGGDMRRADPQSYVAFQRRFPAIDAVPVLTTNVGQTFSIERGLSLAPDLVILSAWQANSAESRPLLEQFAQSGVPVLFVDVFQKPLTNTAPTIRLLGEALDRREQADAFIRFHEERMERIRSRVAANPSPAGQGAAPRVLLNAFPGRWPCCWAAGTGGSGEFLALVGGRNAATPVLGNRPGGQISLEQVLSDPPDLFIGTGLYRPGDHTGLLLGTGVDAATAHRSLQAVTQETALSNLDAVRAGRAHGLWNYFSGTAINVVGAEVLARWVRPDLFADLDPAATLAEINRRFAAVPFEGTYWTSLDPADDAPSR</sequence>
<dbReference type="PANTHER" id="PTHR30535">
    <property type="entry name" value="VITAMIN B12-BINDING PROTEIN"/>
    <property type="match status" value="1"/>
</dbReference>
<feature type="domain" description="Fe/B12 periplasmic-binding" evidence="2">
    <location>
        <begin position="45"/>
        <end position="351"/>
    </location>
</feature>
<dbReference type="SUPFAM" id="SSF53807">
    <property type="entry name" value="Helical backbone' metal receptor"/>
    <property type="match status" value="1"/>
</dbReference>
<keyword evidence="4" id="KW-1185">Reference proteome</keyword>
<dbReference type="EMBL" id="JACTVA010000010">
    <property type="protein sequence ID" value="MBC9206794.1"/>
    <property type="molecule type" value="Genomic_DNA"/>
</dbReference>
<keyword evidence="1" id="KW-0732">Signal</keyword>
<feature type="signal peptide" evidence="1">
    <location>
        <begin position="1"/>
        <end position="26"/>
    </location>
</feature>
<dbReference type="RefSeq" id="WP_187783965.1">
    <property type="nucleotide sequence ID" value="NZ_JACTVA010000010.1"/>
</dbReference>
<name>A0ABR7RJN9_9PROT</name>